<keyword evidence="3" id="KW-1185">Reference proteome</keyword>
<dbReference type="EMBL" id="JAWDGP010004873">
    <property type="protein sequence ID" value="KAK3761535.1"/>
    <property type="molecule type" value="Genomic_DNA"/>
</dbReference>
<protein>
    <submittedName>
        <fullName evidence="2">Uncharacterized protein</fullName>
    </submittedName>
</protein>
<sequence>MPKRRSANDAVVLRCKCFSKTAVELQTVFTKSFRSTEEFTSFLSATDADNNLVVHRKDLTMVLNVLQRYNVAQRKLVPNKSLVVSQTNIFSTLDKSFVKCGEPVKWYVITATRLVVGDVKEMPYPYTSIRTHMQQYLTSHKDLSTTSGQGWSATMADGPGNRATDDVFVVYSKTFGGDKVHRFIDLASEALTAACVTAKRIGDIYSDFNGDRGMVKCNSVTYANLRFYESLSERFGSVLDILLSTKDTWEQDMEHVLKYREQIKTVSDEGRENIVRYISDTIEFEKYNPSVHRGYDFESEEEAKLRRTTPCGVTEPPQYSGDMTQSVLKKNLFVDSLCKQIKGMSVTALSSLCNSNRTTLMSGESVLDILRGKHGVKTNTAFMGVPQARGYHYCRMVAKDKLTTQYASKRALDLVKRHLANPSMTTYNDYCRAFGKEVPRMHLNEIINNFMTVFAVSLDVDSPGLVNQFYSRTTDNAWPARENLVYALEDAMAEFMSILDCPRASNGKPMDKRFVCHVFESKPSSPDVDKVGLRVIYRFKRMVIKNTEVLCRFITAFKFFLSRKVPAVAFALDISMYCTSGRMLRLPMNYKLDRNQSVKQLLPLFVRMSSQFTPACGLIHAPTAYLANNGVKVLSDIGDITTLIRTAETEEFNIRRKQTKAQKVMIAKGDRRGRRQSCSDEAEETNVPFDNNLTEYFTNILHTEIIPAIHSMGGGYADEKLLEVRRKVGIQIDEYSITPLIHWCVSRPHRNPQGNPCRYFIKVYPDGHWSLCSFCFACNTTRDILVGCAASSPGRVETHPEHPADPTMKVDELCADPAREVNKDDDRMAVDSASENGEVDDSEDEEDYNDLSLFQPDMVRTYQGVGDDRRRMAGGDDDENYYMTGEFNFDYGDGD</sequence>
<accession>A0AAE1D9B8</accession>
<dbReference type="AlphaFoldDB" id="A0AAE1D9B8"/>
<evidence type="ECO:0000313" key="3">
    <source>
        <dbReference type="Proteomes" id="UP001283361"/>
    </source>
</evidence>
<organism evidence="2 3">
    <name type="scientific">Elysia crispata</name>
    <name type="common">lettuce slug</name>
    <dbReference type="NCBI Taxonomy" id="231223"/>
    <lineage>
        <taxon>Eukaryota</taxon>
        <taxon>Metazoa</taxon>
        <taxon>Spiralia</taxon>
        <taxon>Lophotrochozoa</taxon>
        <taxon>Mollusca</taxon>
        <taxon>Gastropoda</taxon>
        <taxon>Heterobranchia</taxon>
        <taxon>Euthyneura</taxon>
        <taxon>Panpulmonata</taxon>
        <taxon>Sacoglossa</taxon>
        <taxon>Placobranchoidea</taxon>
        <taxon>Plakobranchidae</taxon>
        <taxon>Elysia</taxon>
    </lineage>
</organism>
<comment type="caution">
    <text evidence="2">The sequence shown here is derived from an EMBL/GenBank/DDBJ whole genome shotgun (WGS) entry which is preliminary data.</text>
</comment>
<feature type="compositionally biased region" description="Basic and acidic residues" evidence="1">
    <location>
        <begin position="820"/>
        <end position="829"/>
    </location>
</feature>
<feature type="region of interest" description="Disordered" evidence="1">
    <location>
        <begin position="820"/>
        <end position="853"/>
    </location>
</feature>
<feature type="compositionally biased region" description="Acidic residues" evidence="1">
    <location>
        <begin position="837"/>
        <end position="849"/>
    </location>
</feature>
<gene>
    <name evidence="2" type="ORF">RRG08_010259</name>
</gene>
<reference evidence="2" key="1">
    <citation type="journal article" date="2023" name="G3 (Bethesda)">
        <title>A reference genome for the long-term kleptoplast-retaining sea slug Elysia crispata morphotype clarki.</title>
        <authorList>
            <person name="Eastman K.E."/>
            <person name="Pendleton A.L."/>
            <person name="Shaikh M.A."/>
            <person name="Suttiyut T."/>
            <person name="Ogas R."/>
            <person name="Tomko P."/>
            <person name="Gavelis G."/>
            <person name="Widhalm J.R."/>
            <person name="Wisecaver J.H."/>
        </authorList>
    </citation>
    <scope>NUCLEOTIDE SEQUENCE</scope>
    <source>
        <strain evidence="2">ECLA1</strain>
    </source>
</reference>
<name>A0AAE1D9B8_9GAST</name>
<dbReference type="Proteomes" id="UP001283361">
    <property type="component" value="Unassembled WGS sequence"/>
</dbReference>
<evidence type="ECO:0000313" key="2">
    <source>
        <dbReference type="EMBL" id="KAK3761535.1"/>
    </source>
</evidence>
<proteinExistence type="predicted"/>
<evidence type="ECO:0000256" key="1">
    <source>
        <dbReference type="SAM" id="MobiDB-lite"/>
    </source>
</evidence>